<keyword evidence="3" id="KW-1185">Reference proteome</keyword>
<dbReference type="EMBL" id="WIGO01000693">
    <property type="protein sequence ID" value="KAF6806309.1"/>
    <property type="molecule type" value="Genomic_DNA"/>
</dbReference>
<reference evidence="2" key="1">
    <citation type="journal article" date="2020" name="Phytopathology">
        <title>Genome Sequence Resources of Colletotrichum truncatum, C. plurivorum, C. musicola, and C. sojae: Four Species Pathogenic to Soybean (Glycine max).</title>
        <authorList>
            <person name="Rogerio F."/>
            <person name="Boufleur T.R."/>
            <person name="Ciampi-Guillardi M."/>
            <person name="Sukno S.A."/>
            <person name="Thon M.R."/>
            <person name="Massola Junior N.S."/>
            <person name="Baroncelli R."/>
        </authorList>
    </citation>
    <scope>NUCLEOTIDE SEQUENCE</scope>
    <source>
        <strain evidence="2">LFN00145</strain>
    </source>
</reference>
<organism evidence="2 3">
    <name type="scientific">Colletotrichum plurivorum</name>
    <dbReference type="NCBI Taxonomy" id="2175906"/>
    <lineage>
        <taxon>Eukaryota</taxon>
        <taxon>Fungi</taxon>
        <taxon>Dikarya</taxon>
        <taxon>Ascomycota</taxon>
        <taxon>Pezizomycotina</taxon>
        <taxon>Sordariomycetes</taxon>
        <taxon>Hypocreomycetidae</taxon>
        <taxon>Glomerellales</taxon>
        <taxon>Glomerellaceae</taxon>
        <taxon>Colletotrichum</taxon>
        <taxon>Colletotrichum orchidearum species complex</taxon>
    </lineage>
</organism>
<evidence type="ECO:0000313" key="3">
    <source>
        <dbReference type="Proteomes" id="UP000654918"/>
    </source>
</evidence>
<keyword evidence="1" id="KW-0732">Signal</keyword>
<evidence type="ECO:0000256" key="1">
    <source>
        <dbReference type="SAM" id="SignalP"/>
    </source>
</evidence>
<feature type="signal peptide" evidence="1">
    <location>
        <begin position="1"/>
        <end position="18"/>
    </location>
</feature>
<protein>
    <recommendedName>
        <fullName evidence="4">Ecp2 effector protein domain-containing protein</fullName>
    </recommendedName>
</protein>
<proteinExistence type="predicted"/>
<gene>
    <name evidence="2" type="ORF">CPLU01_15908</name>
</gene>
<dbReference type="AlphaFoldDB" id="A0A8H6J4D7"/>
<evidence type="ECO:0008006" key="4">
    <source>
        <dbReference type="Google" id="ProtNLM"/>
    </source>
</evidence>
<feature type="chain" id="PRO_5034031476" description="Ecp2 effector protein domain-containing protein" evidence="1">
    <location>
        <begin position="19"/>
        <end position="199"/>
    </location>
</feature>
<dbReference type="Proteomes" id="UP000654918">
    <property type="component" value="Unassembled WGS sequence"/>
</dbReference>
<sequence length="199" mass="21197">MFLSATCFFVTLASFAAAFTLPETASDGFYVSYYNETGHEVHVKNPDLAALNAILPTGDELAQIQARNLAPGPQVARRADTTWCGCGHKMNSGECDQAVSDIKGKFDAEGWGFAGISPGTSWWARRGGVVAFVCNHSRDTNSVMNTPTYTQGLVKITSACGLYIAGTLEHSTVLDVGYMNWAPGLNFCGAARTSPAHSC</sequence>
<accession>A0A8H6J4D7</accession>
<comment type="caution">
    <text evidence="2">The sequence shown here is derived from an EMBL/GenBank/DDBJ whole genome shotgun (WGS) entry which is preliminary data.</text>
</comment>
<evidence type="ECO:0000313" key="2">
    <source>
        <dbReference type="EMBL" id="KAF6806309.1"/>
    </source>
</evidence>
<name>A0A8H6J4D7_9PEZI</name>